<dbReference type="RefSeq" id="WP_179634426.1">
    <property type="nucleotide sequence ID" value="NZ_JACCFH010000001.1"/>
</dbReference>
<organism evidence="8 9">
    <name type="scientific">Sphaerotilus montanus</name>
    <dbReference type="NCBI Taxonomy" id="522889"/>
    <lineage>
        <taxon>Bacteria</taxon>
        <taxon>Pseudomonadati</taxon>
        <taxon>Pseudomonadota</taxon>
        <taxon>Betaproteobacteria</taxon>
        <taxon>Burkholderiales</taxon>
        <taxon>Sphaerotilaceae</taxon>
        <taxon>Sphaerotilus</taxon>
    </lineage>
</organism>
<evidence type="ECO:0000259" key="6">
    <source>
        <dbReference type="Pfam" id="PF00723"/>
    </source>
</evidence>
<reference evidence="8 9" key="1">
    <citation type="submission" date="2020-07" db="EMBL/GenBank/DDBJ databases">
        <title>Genomic Encyclopedia of Archaeal and Bacterial Type Strains, Phase II (KMG-II): from individual species to whole genera.</title>
        <authorList>
            <person name="Goeker M."/>
        </authorList>
    </citation>
    <scope>NUCLEOTIDE SEQUENCE [LARGE SCALE GENOMIC DNA]</scope>
    <source>
        <strain evidence="8 9">DSM 21226</strain>
    </source>
</reference>
<dbReference type="Gene3D" id="1.50.10.10">
    <property type="match status" value="1"/>
</dbReference>
<keyword evidence="9" id="KW-1185">Reference proteome</keyword>
<evidence type="ECO:0000256" key="5">
    <source>
        <dbReference type="ARBA" id="ARBA00023277"/>
    </source>
</evidence>
<evidence type="ECO:0000313" key="9">
    <source>
        <dbReference type="Proteomes" id="UP000518288"/>
    </source>
</evidence>
<name>A0A7Y9UKG3_9BURK</name>
<evidence type="ECO:0000256" key="1">
    <source>
        <dbReference type="ARBA" id="ARBA00005131"/>
    </source>
</evidence>
<feature type="domain" description="Phosphorylase b kinase regulatory subunit alpha/beta C-terminal" evidence="7">
    <location>
        <begin position="846"/>
        <end position="1092"/>
    </location>
</feature>
<dbReference type="InterPro" id="IPR008928">
    <property type="entry name" value="6-hairpin_glycosidase_sf"/>
</dbReference>
<dbReference type="GO" id="GO:0016301">
    <property type="term" value="F:kinase activity"/>
    <property type="evidence" value="ECO:0007669"/>
    <property type="project" value="UniProtKB-KW"/>
</dbReference>
<accession>A0A7Y9UKG3</accession>
<dbReference type="Proteomes" id="UP000518288">
    <property type="component" value="Unassembled WGS sequence"/>
</dbReference>
<dbReference type="GO" id="GO:0005977">
    <property type="term" value="P:glycogen metabolic process"/>
    <property type="evidence" value="ECO:0007669"/>
    <property type="project" value="UniProtKB-UniPathway"/>
</dbReference>
<keyword evidence="5" id="KW-0119">Carbohydrate metabolism</keyword>
<gene>
    <name evidence="8" type="ORF">BDD16_002676</name>
</gene>
<dbReference type="InterPro" id="IPR012341">
    <property type="entry name" value="6hp_glycosidase-like_sf"/>
</dbReference>
<keyword evidence="8" id="KW-0418">Kinase</keyword>
<dbReference type="Pfam" id="PF00723">
    <property type="entry name" value="Glyco_hydro_15"/>
    <property type="match status" value="1"/>
</dbReference>
<keyword evidence="8" id="KW-0808">Transferase</keyword>
<evidence type="ECO:0000313" key="8">
    <source>
        <dbReference type="EMBL" id="NYG33690.1"/>
    </source>
</evidence>
<evidence type="ECO:0000256" key="4">
    <source>
        <dbReference type="ARBA" id="ARBA00022860"/>
    </source>
</evidence>
<keyword evidence="4" id="KW-0112">Calmodulin-binding</keyword>
<evidence type="ECO:0000256" key="2">
    <source>
        <dbReference type="ARBA" id="ARBA00007128"/>
    </source>
</evidence>
<dbReference type="GO" id="GO:0005964">
    <property type="term" value="C:phosphorylase kinase complex"/>
    <property type="evidence" value="ECO:0007669"/>
    <property type="project" value="TreeGrafter"/>
</dbReference>
<feature type="domain" description="GH15-like" evidence="6">
    <location>
        <begin position="15"/>
        <end position="833"/>
    </location>
</feature>
<dbReference type="Pfam" id="PF19292">
    <property type="entry name" value="KPBB_C"/>
    <property type="match status" value="1"/>
</dbReference>
<dbReference type="GO" id="GO:0005516">
    <property type="term" value="F:calmodulin binding"/>
    <property type="evidence" value="ECO:0007669"/>
    <property type="project" value="UniProtKB-KW"/>
</dbReference>
<dbReference type="SUPFAM" id="SSF48208">
    <property type="entry name" value="Six-hairpin glycosidases"/>
    <property type="match status" value="1"/>
</dbReference>
<dbReference type="PANTHER" id="PTHR10749">
    <property type="entry name" value="PHOSPHORYLASE B KINASE REGULATORY SUBUNIT"/>
    <property type="match status" value="1"/>
</dbReference>
<comment type="caution">
    <text evidence="8">The sequence shown here is derived from an EMBL/GenBank/DDBJ whole genome shotgun (WGS) entry which is preliminary data.</text>
</comment>
<evidence type="ECO:0000256" key="3">
    <source>
        <dbReference type="ARBA" id="ARBA00022600"/>
    </source>
</evidence>
<dbReference type="PANTHER" id="PTHR10749:SF7">
    <property type="entry name" value="PHOSPHORYLASE B KINASE REGULATORY SUBUNIT ALPHA-RELATED"/>
    <property type="match status" value="1"/>
</dbReference>
<dbReference type="InterPro" id="IPR011613">
    <property type="entry name" value="GH15-like"/>
</dbReference>
<keyword evidence="3" id="KW-0321">Glycogen metabolism</keyword>
<dbReference type="AlphaFoldDB" id="A0A7Y9UKG3"/>
<dbReference type="InterPro" id="IPR008734">
    <property type="entry name" value="PHK_A/B_su"/>
</dbReference>
<dbReference type="InterPro" id="IPR045583">
    <property type="entry name" value="KPBA/B_C"/>
</dbReference>
<protein>
    <submittedName>
        <fullName evidence="8">Phosphorylase kinase alpha/beta subunit</fullName>
    </submittedName>
</protein>
<comment type="pathway">
    <text evidence="1">Glycan biosynthesis; glycogen metabolism.</text>
</comment>
<sequence length="1097" mass="121399">MSTHADSTTAPRLEALQALTQQARTIILSRQDPTTGLLPASTAITVHGDYTHAWVRDNVYSILAVWALGRVWRTDDPAQADDLDAATTRLMRGLLAAMMRQAHKVERFKRTQHPHDALHAKYSTQSGEPVVGDTEWGHLQIDATAIFLLMLAQMSAGGLSIVRDRDELNFVQNLVWYLAHAWRTPDYGIWERGHKRNDGQAEVNASSVGMAKAALEVVNGAQLLPGADSPRIHVPADAIAQARHTLESLLPRESESKETDAALLSIIGFPAFAVGDATLVERTRAEIVGKLQGRYGCKRFLRDGHQTVTEDHSRLHYEPGELERFAHIESEWPLFFCYLLLDAALRGDQTAARDYRLRLEALMVEQDGVRLLPELYVVPAELVDAERLEPRSQRREPNDNVPLVWAQSLYLVGVLVHDRHVTARELLPRGRGPSDAASKAMIEAAREQVRVQVAVLGADRLVQARLASHGIACETPEQVQPLQVRYADDLALALAELGRVDRLGLTGRPVERLDSLVTSQVFTLPSAAGSQAQTIVFLPAFYSRQGFYLTLDNRLLVDEIRAEIAALRRHWQVRDQQGQPLLLLLIGEAMLGANSAEVLLNFLKELGRDDTAGVEVGPLASLLPRARTTRMDWLDAAPWAATAELPATADTRLPPDLRWEEGATRPLTPARAAALEHEADPQVLLHRLDRSRNPYEQIEILGLLVRRGGAQWGTDRGCSVGQMVLDFHARACHGRKWGLIRRSAGVLGLHDDALEEAVAQIVVRQKRVAVGRAYGEGAVIGRPMGSAEIHERICRYGGDDPRARVLLQEIVLLLGMLIKADAALFKGTLTLRAWYLILLITGWLAREHALTQAEAFDFLLSLSPHAILTRLREVIAHEQDMNRNLLRLQSLHGRISRDGSGSAAGLATVHFPASADPVLDQSVGGWLAWREVQGVITRLPEDFYTRVWQVLRHFPGLVIGDQLDSRNRVDSRVARADMTPSERGFALQVEDLLNKIQAPEYRQLTIEALVAVSDICRANPQLQGEGLLVMDVLVGVAVRLGWEQSLPAREADEPAPDYNEHRGTAWSAFYASPPHAVAQCVMAALAFLMTPEPVEVE</sequence>
<proteinExistence type="inferred from homology"/>
<comment type="similarity">
    <text evidence="2">Belongs to the phosphorylase b kinase regulatory chain family.</text>
</comment>
<dbReference type="UniPathway" id="UPA00163"/>
<evidence type="ECO:0000259" key="7">
    <source>
        <dbReference type="Pfam" id="PF19292"/>
    </source>
</evidence>
<dbReference type="EMBL" id="JACCFH010000001">
    <property type="protein sequence ID" value="NYG33690.1"/>
    <property type="molecule type" value="Genomic_DNA"/>
</dbReference>